<keyword evidence="2" id="KW-1185">Reference proteome</keyword>
<dbReference type="PANTHER" id="PTHR37162">
    <property type="entry name" value="HAT FAMILY DIMERISATION DOMAINCONTAINING PROTEIN-RELATED"/>
    <property type="match status" value="1"/>
</dbReference>
<dbReference type="EMBL" id="JBICBT010000452">
    <property type="protein sequence ID" value="KAL3113212.1"/>
    <property type="molecule type" value="Genomic_DNA"/>
</dbReference>
<sequence>MRQQFVLQRLGRQITPPVELPAAKRRKTTAQQQDCSDQHLHWSQTKLLNENLQLYEQLYDNRTTEYDDIEPTNLRRRCPTCHQTYRFVLARFSSVRFQTPWLPRMQKHLSRKSGWILLDVSFLIIDHSVIKFLHVNQQIFDKGINLDVQVPYPYNAKKVQPNWDDFARQIWPIFAPKIRHLSFFDSHNLDYLRLHASPSFLSNLDIISIRSNDLLPAEIADDGPYATIGEALTKWLHTPRSDGKPKQLSCRDYEHTSETKRMIKSCPAHVLHNAARRSADNLPIDIEVIVFKIAGHFRHSTQRVERFKELCDYFDATFTVLNSHGPTRWTNLSNVVQKIYVLWQPLCEYFKEDGPFIKEKMILPELLDAMSNFKVKIKDRMDKQFFGIITGQLLRRLPEQREQMLKNSFTSFYKTTSDYVSKWFCSERYPNHIEWLTLSNRQLVHENIIELASTYFS</sequence>
<dbReference type="PANTHER" id="PTHR37162:SF1">
    <property type="entry name" value="BED-TYPE DOMAIN-CONTAINING PROTEIN"/>
    <property type="match status" value="1"/>
</dbReference>
<organism evidence="1 2">
    <name type="scientific">Heterodera trifolii</name>
    <dbReference type="NCBI Taxonomy" id="157864"/>
    <lineage>
        <taxon>Eukaryota</taxon>
        <taxon>Metazoa</taxon>
        <taxon>Ecdysozoa</taxon>
        <taxon>Nematoda</taxon>
        <taxon>Chromadorea</taxon>
        <taxon>Rhabditida</taxon>
        <taxon>Tylenchina</taxon>
        <taxon>Tylenchomorpha</taxon>
        <taxon>Tylenchoidea</taxon>
        <taxon>Heteroderidae</taxon>
        <taxon>Heteroderinae</taxon>
        <taxon>Heterodera</taxon>
    </lineage>
</organism>
<dbReference type="Proteomes" id="UP001620626">
    <property type="component" value="Unassembled WGS sequence"/>
</dbReference>
<comment type="caution">
    <text evidence="1">The sequence shown here is derived from an EMBL/GenBank/DDBJ whole genome shotgun (WGS) entry which is preliminary data.</text>
</comment>
<evidence type="ECO:0000313" key="1">
    <source>
        <dbReference type="EMBL" id="KAL3113212.1"/>
    </source>
</evidence>
<gene>
    <name evidence="1" type="ORF">niasHT_018366</name>
</gene>
<name>A0ABD2LDA3_9BILA</name>
<reference evidence="1 2" key="1">
    <citation type="submission" date="2024-10" db="EMBL/GenBank/DDBJ databases">
        <authorList>
            <person name="Kim D."/>
        </authorList>
    </citation>
    <scope>NUCLEOTIDE SEQUENCE [LARGE SCALE GENOMIC DNA]</scope>
    <source>
        <strain evidence="1">BH-2024</strain>
    </source>
</reference>
<accession>A0ABD2LDA3</accession>
<evidence type="ECO:0000313" key="2">
    <source>
        <dbReference type="Proteomes" id="UP001620626"/>
    </source>
</evidence>
<protein>
    <recommendedName>
        <fullName evidence="3">Transposase</fullName>
    </recommendedName>
</protein>
<proteinExistence type="predicted"/>
<evidence type="ECO:0008006" key="3">
    <source>
        <dbReference type="Google" id="ProtNLM"/>
    </source>
</evidence>
<dbReference type="AlphaFoldDB" id="A0ABD2LDA3"/>